<feature type="transmembrane region" description="Helical" evidence="1">
    <location>
        <begin position="193"/>
        <end position="213"/>
    </location>
</feature>
<gene>
    <name evidence="2" type="ORF">SAMN05216377_12356</name>
</gene>
<evidence type="ECO:0000313" key="3">
    <source>
        <dbReference type="Proteomes" id="UP000198967"/>
    </source>
</evidence>
<dbReference type="InterPro" id="IPR010419">
    <property type="entry name" value="CO_DH_gsu"/>
</dbReference>
<dbReference type="InterPro" id="IPR023393">
    <property type="entry name" value="START-like_dom_sf"/>
</dbReference>
<sequence>MQLREEFEVGRPPASVWAFFEQFERVAACVPGVEGLTQTGPDDIEVRITQSVGPMSATFAAAVTIVERVPEKLIAFTATGKTVRGAMGNVRAAVTVQVEAAGPDRTTVSVDGDVVLAGALGSVGQKVVAKQAGKVTAAFSRNLEAALGGAEMPAGRPAIGTAHLGDRASAPSALSAPSAVAPAPAARPGPDRWTLASVVLSAVSAVLSGIAVWQNRRSR</sequence>
<dbReference type="Pfam" id="PF06240">
    <property type="entry name" value="COXG"/>
    <property type="match status" value="1"/>
</dbReference>
<dbReference type="PANTHER" id="PTHR38588">
    <property type="entry name" value="BLL0334 PROTEIN"/>
    <property type="match status" value="1"/>
</dbReference>
<dbReference type="Gene3D" id="3.30.530.20">
    <property type="match status" value="1"/>
</dbReference>
<dbReference type="STRING" id="366584.SAMN05216377_12356"/>
<evidence type="ECO:0000313" key="2">
    <source>
        <dbReference type="EMBL" id="SDH49000.1"/>
    </source>
</evidence>
<name>A0A1G8CVM9_PSEOR</name>
<evidence type="ECO:0000256" key="1">
    <source>
        <dbReference type="SAM" id="Phobius"/>
    </source>
</evidence>
<keyword evidence="3" id="KW-1185">Reference proteome</keyword>
<accession>A0A1G8CVM9</accession>
<dbReference type="Proteomes" id="UP000198967">
    <property type="component" value="Unassembled WGS sequence"/>
</dbReference>
<protein>
    <recommendedName>
        <fullName evidence="4">Carbon monoxide dehydrogenase subunit G</fullName>
    </recommendedName>
</protein>
<proteinExistence type="predicted"/>
<dbReference type="AlphaFoldDB" id="A0A1G8CVM9"/>
<dbReference type="EMBL" id="FNBE01000023">
    <property type="protein sequence ID" value="SDH49000.1"/>
    <property type="molecule type" value="Genomic_DNA"/>
</dbReference>
<evidence type="ECO:0008006" key="4">
    <source>
        <dbReference type="Google" id="ProtNLM"/>
    </source>
</evidence>
<keyword evidence="1" id="KW-1133">Transmembrane helix</keyword>
<dbReference type="RefSeq" id="WP_093089578.1">
    <property type="nucleotide sequence ID" value="NZ_FNBE01000023.1"/>
</dbReference>
<organism evidence="2 3">
    <name type="scientific">Pseudonocardia oroxyli</name>
    <dbReference type="NCBI Taxonomy" id="366584"/>
    <lineage>
        <taxon>Bacteria</taxon>
        <taxon>Bacillati</taxon>
        <taxon>Actinomycetota</taxon>
        <taxon>Actinomycetes</taxon>
        <taxon>Pseudonocardiales</taxon>
        <taxon>Pseudonocardiaceae</taxon>
        <taxon>Pseudonocardia</taxon>
    </lineage>
</organism>
<dbReference type="PANTHER" id="PTHR38588:SF1">
    <property type="entry name" value="BLL0334 PROTEIN"/>
    <property type="match status" value="1"/>
</dbReference>
<keyword evidence="1" id="KW-0812">Transmembrane</keyword>
<keyword evidence="1" id="KW-0472">Membrane</keyword>
<dbReference type="OrthoDB" id="9787428at2"/>
<reference evidence="2 3" key="1">
    <citation type="submission" date="2016-10" db="EMBL/GenBank/DDBJ databases">
        <authorList>
            <person name="de Groot N.N."/>
        </authorList>
    </citation>
    <scope>NUCLEOTIDE SEQUENCE [LARGE SCALE GENOMIC DNA]</scope>
    <source>
        <strain evidence="2 3">CGMCC 4.3143</strain>
    </source>
</reference>
<dbReference type="SUPFAM" id="SSF55961">
    <property type="entry name" value="Bet v1-like"/>
    <property type="match status" value="1"/>
</dbReference>